<evidence type="ECO:0000256" key="22">
    <source>
        <dbReference type="PIRNR" id="PIRNR001563"/>
    </source>
</evidence>
<evidence type="ECO:0000256" key="19">
    <source>
        <dbReference type="ARBA" id="ARBA00047808"/>
    </source>
</evidence>
<comment type="function">
    <text evidence="2">Functions in two distinct reactions of the de novo folate biosynthetic pathway. Catalyzes the addition of a glutamate residue to dihydropteroate (7,8-dihydropteroate or H2Pte) to form dihydrofolate (7,8-dihydrofolate monoglutamate or H2Pte-Glu). Also catalyzes successive additions of L-glutamate to tetrahydrofolate or 10-formyltetrahydrofolate or 5,10-methylenetetrahydrofolate, leading to folylpolyglutamate derivatives.</text>
</comment>
<dbReference type="PANTHER" id="PTHR11136:SF0">
    <property type="entry name" value="DIHYDROFOLATE SYNTHETASE-RELATED"/>
    <property type="match status" value="1"/>
</dbReference>
<evidence type="ECO:0000256" key="1">
    <source>
        <dbReference type="ARBA" id="ARBA00001946"/>
    </source>
</evidence>
<feature type="domain" description="Mur ligase central" evidence="24">
    <location>
        <begin position="51"/>
        <end position="271"/>
    </location>
</feature>
<dbReference type="GO" id="GO:0008841">
    <property type="term" value="F:dihydrofolate synthase activity"/>
    <property type="evidence" value="ECO:0007669"/>
    <property type="project" value="UniProtKB-EC"/>
</dbReference>
<evidence type="ECO:0000256" key="20">
    <source>
        <dbReference type="ARBA" id="ARBA00049035"/>
    </source>
</evidence>
<comment type="catalytic activity">
    <reaction evidence="20">
        <text>(6R)-5,10-methylenetetrahydrofolyl-(gamma-L-Glu)(n) + L-glutamate + ATP = (6R)-5,10-methylenetetrahydrofolyl-(gamma-L-Glu)(n+1) + ADP + phosphate + H(+)</text>
        <dbReference type="Rhea" id="RHEA:51912"/>
        <dbReference type="Rhea" id="RHEA-COMP:13257"/>
        <dbReference type="Rhea" id="RHEA-COMP:13258"/>
        <dbReference type="ChEBI" id="CHEBI:15378"/>
        <dbReference type="ChEBI" id="CHEBI:29985"/>
        <dbReference type="ChEBI" id="CHEBI:30616"/>
        <dbReference type="ChEBI" id="CHEBI:43474"/>
        <dbReference type="ChEBI" id="CHEBI:136572"/>
        <dbReference type="ChEBI" id="CHEBI:456216"/>
        <dbReference type="EC" id="6.3.2.17"/>
    </reaction>
</comment>
<dbReference type="InterPro" id="IPR036615">
    <property type="entry name" value="Mur_ligase_C_dom_sf"/>
</dbReference>
<dbReference type="InterPro" id="IPR013221">
    <property type="entry name" value="Mur_ligase_cen"/>
</dbReference>
<keyword evidence="10" id="KW-0479">Metal-binding</keyword>
<dbReference type="AlphaFoldDB" id="A0A1A9I4H8"/>
<dbReference type="SUPFAM" id="SSF53244">
    <property type="entry name" value="MurD-like peptide ligases, peptide-binding domain"/>
    <property type="match status" value="1"/>
</dbReference>
<evidence type="ECO:0000256" key="7">
    <source>
        <dbReference type="ARBA" id="ARBA00013025"/>
    </source>
</evidence>
<evidence type="ECO:0000256" key="6">
    <source>
        <dbReference type="ARBA" id="ARBA00013023"/>
    </source>
</evidence>
<keyword evidence="12 22" id="KW-0067">ATP-binding</keyword>
<feature type="domain" description="Mur ligase C-terminal" evidence="23">
    <location>
        <begin position="303"/>
        <end position="420"/>
    </location>
</feature>
<dbReference type="GO" id="GO:0046872">
    <property type="term" value="F:metal ion binding"/>
    <property type="evidence" value="ECO:0007669"/>
    <property type="project" value="UniProtKB-KW"/>
</dbReference>
<sequence>MTYQQTLDYIYARLPMFSKIGAAAIKNGFDNILALCAALGDPQEKIKFIHVAGTNGKGSVSHMLASVLQTQGYKTGLYTSPHLTDFRERVKIDGRMISEQEVIDFIKKTQPEIECIRPSFFEITVALALDHFAANAVDYAVIETGLGGRLDSTNIVRPVLSVITNIGFDHMQLLGDTLSKIAGEKAGIIKQGVPVVIGESHPETAPVFLTKAHELKAPISFADKQFHVEEWHHEAGELVVEVSKSDEIDHWVYRLDLPGAYQVHNLLTVLECCRQLNASGIALDEAFIVKGIAHAKRISGLHGRWETLQKNPAIVLDVAHNEDGVRELLNQLELTPYRKLHMVLGMVKDKDINKILSMLPSGALYYFTNADIPRALPGKELKEKAAGYRLEGAAWPDVNAALSAAKAAAHKEDLILVCGSVFLIGEVDRS</sequence>
<dbReference type="Gene3D" id="3.90.190.20">
    <property type="entry name" value="Mur ligase, C-terminal domain"/>
    <property type="match status" value="1"/>
</dbReference>
<dbReference type="SUPFAM" id="SSF53623">
    <property type="entry name" value="MurD-like peptide ligases, catalytic domain"/>
    <property type="match status" value="1"/>
</dbReference>
<comment type="pathway">
    <text evidence="4">Cofactor biosynthesis; tetrahydrofolylpolyglutamate biosynthesis.</text>
</comment>
<dbReference type="RefSeq" id="WP_067756187.1">
    <property type="nucleotide sequence ID" value="NZ_CP015772.1"/>
</dbReference>
<dbReference type="Pfam" id="PF02875">
    <property type="entry name" value="Mur_ligase_C"/>
    <property type="match status" value="1"/>
</dbReference>
<comment type="pathway">
    <text evidence="3">Cofactor biosynthesis; tetrahydrofolate biosynthesis; 7,8-dihydrofolate from 2-amino-4-hydroxy-6-hydroxymethyl-7,8-dihydropteridine diphosphate and 4-aminobenzoate: step 2/2.</text>
</comment>
<accession>A0A1A9I4H8</accession>
<dbReference type="InterPro" id="IPR036565">
    <property type="entry name" value="Mur-like_cat_sf"/>
</dbReference>
<evidence type="ECO:0000259" key="24">
    <source>
        <dbReference type="Pfam" id="PF08245"/>
    </source>
</evidence>
<keyword evidence="14" id="KW-0289">Folate biosynthesis</keyword>
<evidence type="ECO:0000256" key="10">
    <source>
        <dbReference type="ARBA" id="ARBA00022723"/>
    </source>
</evidence>
<evidence type="ECO:0000256" key="15">
    <source>
        <dbReference type="ARBA" id="ARBA00030048"/>
    </source>
</evidence>
<comment type="catalytic activity">
    <reaction evidence="21">
        <text>7,8-dihydropteroate + L-glutamate + ATP = 7,8-dihydrofolate + ADP + phosphate + H(+)</text>
        <dbReference type="Rhea" id="RHEA:23584"/>
        <dbReference type="ChEBI" id="CHEBI:15378"/>
        <dbReference type="ChEBI" id="CHEBI:17839"/>
        <dbReference type="ChEBI" id="CHEBI:29985"/>
        <dbReference type="ChEBI" id="CHEBI:30616"/>
        <dbReference type="ChEBI" id="CHEBI:43474"/>
        <dbReference type="ChEBI" id="CHEBI:57451"/>
        <dbReference type="ChEBI" id="CHEBI:456216"/>
        <dbReference type="EC" id="6.3.2.12"/>
    </reaction>
</comment>
<evidence type="ECO:0000256" key="11">
    <source>
        <dbReference type="ARBA" id="ARBA00022741"/>
    </source>
</evidence>
<protein>
    <recommendedName>
        <fullName evidence="8">Dihydrofolate synthase/folylpolyglutamate synthase</fullName>
        <ecNumber evidence="6">6.3.2.12</ecNumber>
        <ecNumber evidence="7">6.3.2.17</ecNumber>
    </recommendedName>
    <alternativeName>
        <fullName evidence="17">Folylpoly-gamma-glutamate synthetase-dihydrofolate synthetase</fullName>
    </alternativeName>
    <alternativeName>
        <fullName evidence="15">Folylpolyglutamate synthetase</fullName>
    </alternativeName>
    <alternativeName>
        <fullName evidence="16">Tetrahydrofolylpolyglutamate synthase</fullName>
    </alternativeName>
</protein>
<keyword evidence="11 22" id="KW-0547">Nucleotide-binding</keyword>
<dbReference type="InterPro" id="IPR018109">
    <property type="entry name" value="Folylpolyglutamate_synth_CS"/>
</dbReference>
<gene>
    <name evidence="25" type="ORF">A8C56_11945</name>
</gene>
<organism evidence="25 26">
    <name type="scientific">Niabella ginsenosidivorans</name>
    <dbReference type="NCBI Taxonomy" id="1176587"/>
    <lineage>
        <taxon>Bacteria</taxon>
        <taxon>Pseudomonadati</taxon>
        <taxon>Bacteroidota</taxon>
        <taxon>Chitinophagia</taxon>
        <taxon>Chitinophagales</taxon>
        <taxon>Chitinophagaceae</taxon>
        <taxon>Niabella</taxon>
    </lineage>
</organism>
<dbReference type="Gene3D" id="3.40.1190.10">
    <property type="entry name" value="Mur-like, catalytic domain"/>
    <property type="match status" value="1"/>
</dbReference>
<evidence type="ECO:0000256" key="16">
    <source>
        <dbReference type="ARBA" id="ARBA00030592"/>
    </source>
</evidence>
<reference evidence="25 26" key="1">
    <citation type="submission" date="2016-05" db="EMBL/GenBank/DDBJ databases">
        <title>Niabella ginsenosidivorans BS26 whole genome sequencing.</title>
        <authorList>
            <person name="Im W.T."/>
            <person name="Siddiqi M.Z."/>
        </authorList>
    </citation>
    <scope>NUCLEOTIDE SEQUENCE [LARGE SCALE GENOMIC DNA]</scope>
    <source>
        <strain evidence="25 26">BS26</strain>
    </source>
</reference>
<evidence type="ECO:0000259" key="23">
    <source>
        <dbReference type="Pfam" id="PF02875"/>
    </source>
</evidence>
<dbReference type="FunFam" id="3.40.1190.10:FF:000011">
    <property type="entry name" value="Folylpolyglutamate synthase/dihydrofolate synthase"/>
    <property type="match status" value="1"/>
</dbReference>
<evidence type="ECO:0000256" key="13">
    <source>
        <dbReference type="ARBA" id="ARBA00022842"/>
    </source>
</evidence>
<dbReference type="EC" id="6.3.2.12" evidence="6"/>
<dbReference type="PROSITE" id="PS01011">
    <property type="entry name" value="FOLYLPOLYGLU_SYNT_1"/>
    <property type="match status" value="1"/>
</dbReference>
<evidence type="ECO:0000256" key="12">
    <source>
        <dbReference type="ARBA" id="ARBA00022840"/>
    </source>
</evidence>
<comment type="similarity">
    <text evidence="5 22">Belongs to the folylpolyglutamate synthase family.</text>
</comment>
<dbReference type="GO" id="GO:0046656">
    <property type="term" value="P:folic acid biosynthetic process"/>
    <property type="evidence" value="ECO:0007669"/>
    <property type="project" value="UniProtKB-KW"/>
</dbReference>
<evidence type="ECO:0000313" key="25">
    <source>
        <dbReference type="EMBL" id="ANH81592.1"/>
    </source>
</evidence>
<dbReference type="InterPro" id="IPR004101">
    <property type="entry name" value="Mur_ligase_C"/>
</dbReference>
<dbReference type="GO" id="GO:0005524">
    <property type="term" value="F:ATP binding"/>
    <property type="evidence" value="ECO:0007669"/>
    <property type="project" value="UniProtKB-KW"/>
</dbReference>
<dbReference type="OrthoDB" id="9809356at2"/>
<name>A0A1A9I4H8_9BACT</name>
<evidence type="ECO:0000256" key="17">
    <source>
        <dbReference type="ARBA" id="ARBA00032510"/>
    </source>
</evidence>
<keyword evidence="26" id="KW-1185">Reference proteome</keyword>
<dbReference type="PROSITE" id="PS01012">
    <property type="entry name" value="FOLYLPOLYGLU_SYNT_2"/>
    <property type="match status" value="1"/>
</dbReference>
<dbReference type="STRING" id="1176587.A8C56_11945"/>
<dbReference type="Proteomes" id="UP000077667">
    <property type="component" value="Chromosome"/>
</dbReference>
<keyword evidence="13" id="KW-0460">Magnesium</keyword>
<evidence type="ECO:0000256" key="8">
    <source>
        <dbReference type="ARBA" id="ARBA00019357"/>
    </source>
</evidence>
<comment type="catalytic activity">
    <reaction evidence="19">
        <text>10-formyltetrahydrofolyl-(gamma-L-Glu)(n) + L-glutamate + ATP = 10-formyltetrahydrofolyl-(gamma-L-Glu)(n+1) + ADP + phosphate + H(+)</text>
        <dbReference type="Rhea" id="RHEA:51904"/>
        <dbReference type="Rhea" id="RHEA-COMP:13088"/>
        <dbReference type="Rhea" id="RHEA-COMP:14300"/>
        <dbReference type="ChEBI" id="CHEBI:15378"/>
        <dbReference type="ChEBI" id="CHEBI:29985"/>
        <dbReference type="ChEBI" id="CHEBI:30616"/>
        <dbReference type="ChEBI" id="CHEBI:43474"/>
        <dbReference type="ChEBI" id="CHEBI:134413"/>
        <dbReference type="ChEBI" id="CHEBI:456216"/>
        <dbReference type="EC" id="6.3.2.17"/>
    </reaction>
</comment>
<dbReference type="GO" id="GO:0005737">
    <property type="term" value="C:cytoplasm"/>
    <property type="evidence" value="ECO:0007669"/>
    <property type="project" value="TreeGrafter"/>
</dbReference>
<evidence type="ECO:0000256" key="3">
    <source>
        <dbReference type="ARBA" id="ARBA00004799"/>
    </source>
</evidence>
<evidence type="ECO:0000256" key="18">
    <source>
        <dbReference type="ARBA" id="ARBA00047493"/>
    </source>
</evidence>
<evidence type="ECO:0000256" key="9">
    <source>
        <dbReference type="ARBA" id="ARBA00022598"/>
    </source>
</evidence>
<dbReference type="NCBIfam" id="TIGR01499">
    <property type="entry name" value="folC"/>
    <property type="match status" value="1"/>
</dbReference>
<evidence type="ECO:0000313" key="26">
    <source>
        <dbReference type="Proteomes" id="UP000077667"/>
    </source>
</evidence>
<evidence type="ECO:0000256" key="5">
    <source>
        <dbReference type="ARBA" id="ARBA00008276"/>
    </source>
</evidence>
<dbReference type="PANTHER" id="PTHR11136">
    <property type="entry name" value="FOLYLPOLYGLUTAMATE SYNTHASE-RELATED"/>
    <property type="match status" value="1"/>
</dbReference>
<comment type="catalytic activity">
    <reaction evidence="18">
        <text>(6S)-5,6,7,8-tetrahydrofolyl-(gamma-L-Glu)(n) + L-glutamate + ATP = (6S)-5,6,7,8-tetrahydrofolyl-(gamma-L-Glu)(n+1) + ADP + phosphate + H(+)</text>
        <dbReference type="Rhea" id="RHEA:10580"/>
        <dbReference type="Rhea" id="RHEA-COMP:14738"/>
        <dbReference type="Rhea" id="RHEA-COMP:14740"/>
        <dbReference type="ChEBI" id="CHEBI:15378"/>
        <dbReference type="ChEBI" id="CHEBI:29985"/>
        <dbReference type="ChEBI" id="CHEBI:30616"/>
        <dbReference type="ChEBI" id="CHEBI:43474"/>
        <dbReference type="ChEBI" id="CHEBI:141005"/>
        <dbReference type="ChEBI" id="CHEBI:456216"/>
        <dbReference type="EC" id="6.3.2.17"/>
    </reaction>
</comment>
<dbReference type="PIRSF" id="PIRSF001563">
    <property type="entry name" value="Folylpolyglu_synth"/>
    <property type="match status" value="1"/>
</dbReference>
<keyword evidence="9 22" id="KW-0436">Ligase</keyword>
<dbReference type="InterPro" id="IPR001645">
    <property type="entry name" value="Folylpolyglutamate_synth"/>
</dbReference>
<dbReference type="KEGG" id="nia:A8C56_11945"/>
<dbReference type="EC" id="6.3.2.17" evidence="7"/>
<dbReference type="Pfam" id="PF08245">
    <property type="entry name" value="Mur_ligase_M"/>
    <property type="match status" value="1"/>
</dbReference>
<evidence type="ECO:0000256" key="2">
    <source>
        <dbReference type="ARBA" id="ARBA00002714"/>
    </source>
</evidence>
<proteinExistence type="inferred from homology"/>
<evidence type="ECO:0000256" key="21">
    <source>
        <dbReference type="ARBA" id="ARBA00049161"/>
    </source>
</evidence>
<comment type="cofactor">
    <cofactor evidence="1">
        <name>Mg(2+)</name>
        <dbReference type="ChEBI" id="CHEBI:18420"/>
    </cofactor>
</comment>
<evidence type="ECO:0000256" key="14">
    <source>
        <dbReference type="ARBA" id="ARBA00022909"/>
    </source>
</evidence>
<evidence type="ECO:0000256" key="4">
    <source>
        <dbReference type="ARBA" id="ARBA00005150"/>
    </source>
</evidence>
<dbReference type="GO" id="GO:0004326">
    <property type="term" value="F:tetrahydrofolylpolyglutamate synthase activity"/>
    <property type="evidence" value="ECO:0007669"/>
    <property type="project" value="UniProtKB-EC"/>
</dbReference>
<dbReference type="EMBL" id="CP015772">
    <property type="protein sequence ID" value="ANH81592.1"/>
    <property type="molecule type" value="Genomic_DNA"/>
</dbReference>